<sequence>MPETSTPDTAEAADTVGGDRHQLYIGGTWVDPHSTAIVEVFSPATGARVGSAPDADATDVDAAVRAARASFDSGVWSSVPPAERADVLDRAAALIEERSAEIISLVSAEMGAPPAAIATLQQLPGTGVLRAYAQAARDYAWVEYRDGLFGTTRITREPVGVVGAITAWNVPLFLICNKFGAALAAGCSIVLKPAPETPLTGNYLAELFAEAGVPDGVISVVPGGADTGKALVEHPGVDKITFTGSTAAGKAIGAACAHSLKRCSLELGGKSAAIVLDDVDIAANGYMITFLGLFNTGQACVAQTRILVPRSRHDEIVEAMVAAARTMTVGLPDDPSAQLGPVISERQRQRIEGYIEAGKAAGATAVLDGGRPDGLDGGYFLTPTIFTGVTNDMAIAQEEIFGPVLSVIAYDDVDEAIAIANDSDYGLAGTVWTADVERGIAISEKIRTGTFGINFYAIDPGSPFGGFKNSGIGRECGPEGLEAFLEHKSTMLPAGYQVSQDS</sequence>
<evidence type="ECO:0000256" key="3">
    <source>
        <dbReference type="ARBA" id="ARBA00024226"/>
    </source>
</evidence>
<accession>A0ABX6ILR7</accession>
<gene>
    <name evidence="8" type="ORF">GII31_18840</name>
</gene>
<dbReference type="InterPro" id="IPR016161">
    <property type="entry name" value="Ald_DH/histidinol_DH"/>
</dbReference>
<dbReference type="RefSeq" id="WP_213244914.1">
    <property type="nucleotide sequence ID" value="NZ_CP045806.1"/>
</dbReference>
<feature type="active site" evidence="5">
    <location>
        <position position="266"/>
    </location>
</feature>
<dbReference type="PANTHER" id="PTHR42804">
    <property type="entry name" value="ALDEHYDE DEHYDROGENASE"/>
    <property type="match status" value="1"/>
</dbReference>
<dbReference type="InterPro" id="IPR015590">
    <property type="entry name" value="Aldehyde_DH_dom"/>
</dbReference>
<protein>
    <recommendedName>
        <fullName evidence="3">aldehyde dehydrogenase (NAD(+))</fullName>
        <ecNumber evidence="3">1.2.1.3</ecNumber>
    </recommendedName>
</protein>
<name>A0ABX6ILR7_9ACTN</name>
<dbReference type="Gene3D" id="3.40.309.10">
    <property type="entry name" value="Aldehyde Dehydrogenase, Chain A, domain 2"/>
    <property type="match status" value="1"/>
</dbReference>
<comment type="catalytic activity">
    <reaction evidence="4">
        <text>an aldehyde + NAD(+) + H2O = a carboxylate + NADH + 2 H(+)</text>
        <dbReference type="Rhea" id="RHEA:16185"/>
        <dbReference type="ChEBI" id="CHEBI:15377"/>
        <dbReference type="ChEBI" id="CHEBI:15378"/>
        <dbReference type="ChEBI" id="CHEBI:17478"/>
        <dbReference type="ChEBI" id="CHEBI:29067"/>
        <dbReference type="ChEBI" id="CHEBI:57540"/>
        <dbReference type="ChEBI" id="CHEBI:57945"/>
        <dbReference type="EC" id="1.2.1.3"/>
    </reaction>
</comment>
<dbReference type="SUPFAM" id="SSF53720">
    <property type="entry name" value="ALDH-like"/>
    <property type="match status" value="1"/>
</dbReference>
<feature type="domain" description="Aldehyde dehydrogenase" evidence="7">
    <location>
        <begin position="29"/>
        <end position="489"/>
    </location>
</feature>
<dbReference type="PANTHER" id="PTHR42804:SF1">
    <property type="entry name" value="ALDEHYDE DEHYDROGENASE-RELATED"/>
    <property type="match status" value="1"/>
</dbReference>
<proteinExistence type="inferred from homology"/>
<organism evidence="8 9">
    <name type="scientific">Gordonia pseudamarae</name>
    <dbReference type="NCBI Taxonomy" id="2831662"/>
    <lineage>
        <taxon>Bacteria</taxon>
        <taxon>Bacillati</taxon>
        <taxon>Actinomycetota</taxon>
        <taxon>Actinomycetes</taxon>
        <taxon>Mycobacteriales</taxon>
        <taxon>Gordoniaceae</taxon>
        <taxon>Gordonia</taxon>
    </lineage>
</organism>
<dbReference type="InterPro" id="IPR029510">
    <property type="entry name" value="Ald_DH_CS_GLU"/>
</dbReference>
<dbReference type="PROSITE" id="PS00070">
    <property type="entry name" value="ALDEHYDE_DEHYDR_CYS"/>
    <property type="match status" value="1"/>
</dbReference>
<evidence type="ECO:0000313" key="8">
    <source>
        <dbReference type="EMBL" id="QHN36647.1"/>
    </source>
</evidence>
<evidence type="ECO:0000256" key="1">
    <source>
        <dbReference type="ARBA" id="ARBA00009986"/>
    </source>
</evidence>
<evidence type="ECO:0000256" key="2">
    <source>
        <dbReference type="ARBA" id="ARBA00023002"/>
    </source>
</evidence>
<keyword evidence="2 6" id="KW-0560">Oxidoreductase</keyword>
<dbReference type="InterPro" id="IPR016163">
    <property type="entry name" value="Ald_DH_C"/>
</dbReference>
<evidence type="ECO:0000256" key="5">
    <source>
        <dbReference type="PROSITE-ProRule" id="PRU10007"/>
    </source>
</evidence>
<dbReference type="EC" id="1.2.1.3" evidence="3"/>
<dbReference type="PROSITE" id="PS00687">
    <property type="entry name" value="ALDEHYDE_DEHYDR_GLU"/>
    <property type="match status" value="1"/>
</dbReference>
<dbReference type="Gene3D" id="3.40.605.10">
    <property type="entry name" value="Aldehyde Dehydrogenase, Chain A, domain 1"/>
    <property type="match status" value="1"/>
</dbReference>
<dbReference type="InterPro" id="IPR016162">
    <property type="entry name" value="Ald_DH_N"/>
</dbReference>
<dbReference type="Proteomes" id="UP001059836">
    <property type="component" value="Chromosome"/>
</dbReference>
<dbReference type="EMBL" id="CP045809">
    <property type="protein sequence ID" value="QHN36647.1"/>
    <property type="molecule type" value="Genomic_DNA"/>
</dbReference>
<comment type="similarity">
    <text evidence="1 6">Belongs to the aldehyde dehydrogenase family.</text>
</comment>
<evidence type="ECO:0000256" key="4">
    <source>
        <dbReference type="ARBA" id="ARBA00049194"/>
    </source>
</evidence>
<keyword evidence="9" id="KW-1185">Reference proteome</keyword>
<evidence type="ECO:0000313" key="9">
    <source>
        <dbReference type="Proteomes" id="UP001059836"/>
    </source>
</evidence>
<dbReference type="Pfam" id="PF00171">
    <property type="entry name" value="Aldedh"/>
    <property type="match status" value="1"/>
</dbReference>
<evidence type="ECO:0000256" key="6">
    <source>
        <dbReference type="RuleBase" id="RU003345"/>
    </source>
</evidence>
<dbReference type="InterPro" id="IPR016160">
    <property type="entry name" value="Ald_DH_CS_CYS"/>
</dbReference>
<evidence type="ECO:0000259" key="7">
    <source>
        <dbReference type="Pfam" id="PF00171"/>
    </source>
</evidence>
<dbReference type="CDD" id="cd07139">
    <property type="entry name" value="ALDH_AldA-Rv0768"/>
    <property type="match status" value="1"/>
</dbReference>
<reference evidence="8" key="1">
    <citation type="journal article" date="2021" name="Nat. Microbiol.">
        <title>Cocultivation of an ultrasmall environmental parasitic bacterium with lytic ability against bacteria associated with wastewater foams.</title>
        <authorList>
            <person name="Batinovic S."/>
            <person name="Rose J.J.A."/>
            <person name="Ratcliffe J."/>
            <person name="Seviour R.J."/>
            <person name="Petrovski S."/>
        </authorList>
    </citation>
    <scope>NUCLEOTIDE SEQUENCE</scope>
    <source>
        <strain evidence="8">CON9</strain>
    </source>
</reference>